<dbReference type="GeneID" id="69808321"/>
<dbReference type="InterPro" id="IPR012967">
    <property type="entry name" value="COMT_dimerisation"/>
</dbReference>
<keyword evidence="1 6" id="KW-0489">Methyltransferase</keyword>
<dbReference type="PANTHER" id="PTHR43712:SF2">
    <property type="entry name" value="O-METHYLTRANSFERASE CICE"/>
    <property type="match status" value="1"/>
</dbReference>
<dbReference type="RefSeq" id="WP_010353770.1">
    <property type="nucleotide sequence ID" value="NZ_BCML01000018.1"/>
</dbReference>
<dbReference type="EMBL" id="JARAWC010000001">
    <property type="protein sequence ID" value="MDX2958281.1"/>
    <property type="molecule type" value="Genomic_DNA"/>
</dbReference>
<dbReference type="SUPFAM" id="SSF53335">
    <property type="entry name" value="S-adenosyl-L-methionine-dependent methyltransferases"/>
    <property type="match status" value="1"/>
</dbReference>
<proteinExistence type="predicted"/>
<dbReference type="InterPro" id="IPR029063">
    <property type="entry name" value="SAM-dependent_MTases_sf"/>
</dbReference>
<dbReference type="Proteomes" id="UP001282288">
    <property type="component" value="Unassembled WGS sequence"/>
</dbReference>
<keyword evidence="3" id="KW-0949">S-adenosyl-L-methionine</keyword>
<comment type="caution">
    <text evidence="6">The sequence shown here is derived from an EMBL/GenBank/DDBJ whole genome shotgun (WGS) entry which is preliminary data.</text>
</comment>
<dbReference type="Proteomes" id="UP001272987">
    <property type="component" value="Unassembled WGS sequence"/>
</dbReference>
<evidence type="ECO:0000256" key="3">
    <source>
        <dbReference type="ARBA" id="ARBA00022691"/>
    </source>
</evidence>
<dbReference type="AlphaFoldDB" id="A0AAP6EDL7"/>
<keyword evidence="8" id="KW-1185">Reference proteome</keyword>
<dbReference type="InterPro" id="IPR036390">
    <property type="entry name" value="WH_DNA-bd_sf"/>
</dbReference>
<dbReference type="GO" id="GO:0032259">
    <property type="term" value="P:methylation"/>
    <property type="evidence" value="ECO:0007669"/>
    <property type="project" value="UniProtKB-KW"/>
</dbReference>
<dbReference type="EMBL" id="JARAWP010000006">
    <property type="protein sequence ID" value="MDX3018648.1"/>
    <property type="molecule type" value="Genomic_DNA"/>
</dbReference>
<dbReference type="SUPFAM" id="SSF46785">
    <property type="entry name" value="Winged helix' DNA-binding domain"/>
    <property type="match status" value="1"/>
</dbReference>
<dbReference type="InterPro" id="IPR001077">
    <property type="entry name" value="COMT_C"/>
</dbReference>
<dbReference type="Gene3D" id="1.10.10.10">
    <property type="entry name" value="Winged helix-like DNA-binding domain superfamily/Winged helix DNA-binding domain"/>
    <property type="match status" value="1"/>
</dbReference>
<keyword evidence="2" id="KW-0808">Transferase</keyword>
<feature type="domain" description="O-methyltransferase C-terminal" evidence="4">
    <location>
        <begin position="215"/>
        <end position="424"/>
    </location>
</feature>
<dbReference type="GO" id="GO:0008171">
    <property type="term" value="F:O-methyltransferase activity"/>
    <property type="evidence" value="ECO:0007669"/>
    <property type="project" value="InterPro"/>
</dbReference>
<dbReference type="PROSITE" id="PS51683">
    <property type="entry name" value="SAM_OMT_II"/>
    <property type="match status" value="1"/>
</dbReference>
<accession>A0AAP6EDL7</accession>
<gene>
    <name evidence="6" type="ORF">PV399_00905</name>
    <name evidence="7" type="ORF">PV666_12215</name>
</gene>
<evidence type="ECO:0000256" key="1">
    <source>
        <dbReference type="ARBA" id="ARBA00022603"/>
    </source>
</evidence>
<dbReference type="Pfam" id="PF00891">
    <property type="entry name" value="Methyltransf_2"/>
    <property type="match status" value="1"/>
</dbReference>
<dbReference type="CDD" id="cd02440">
    <property type="entry name" value="AdoMet_MTases"/>
    <property type="match status" value="1"/>
</dbReference>
<dbReference type="Gene3D" id="1.10.287.1350">
    <property type="match status" value="1"/>
</dbReference>
<dbReference type="Gene3D" id="3.40.50.150">
    <property type="entry name" value="Vaccinia Virus protein VP39"/>
    <property type="match status" value="1"/>
</dbReference>
<reference evidence="6 8" key="1">
    <citation type="journal article" date="2023" name="Microb. Genom.">
        <title>Mesoterricola silvestris gen. nov., sp. nov., Mesoterricola sediminis sp. nov., Geothrix oryzae sp. nov., Geothrix edaphica sp. nov., Geothrix rubra sp. nov., and Geothrix limicola sp. nov., six novel members of Acidobacteriota isolated from soils.</title>
        <authorList>
            <person name="Weisberg A.J."/>
            <person name="Pearce E."/>
            <person name="Kramer C.G."/>
            <person name="Chang J.H."/>
            <person name="Clarke C.R."/>
        </authorList>
    </citation>
    <scope>NUCLEOTIDE SEQUENCE</scope>
    <source>
        <strain evidence="7 8">NB05-1H</strain>
        <strain evidence="6">NRRL_B-16521</strain>
    </source>
</reference>
<evidence type="ECO:0000313" key="9">
    <source>
        <dbReference type="Proteomes" id="UP001282288"/>
    </source>
</evidence>
<dbReference type="InterPro" id="IPR016461">
    <property type="entry name" value="COMT-like"/>
</dbReference>
<evidence type="ECO:0000256" key="2">
    <source>
        <dbReference type="ARBA" id="ARBA00022679"/>
    </source>
</evidence>
<evidence type="ECO:0000259" key="4">
    <source>
        <dbReference type="Pfam" id="PF00891"/>
    </source>
</evidence>
<evidence type="ECO:0000259" key="5">
    <source>
        <dbReference type="Pfam" id="PF08100"/>
    </source>
</evidence>
<dbReference type="PANTHER" id="PTHR43712">
    <property type="entry name" value="PUTATIVE (AFU_ORTHOLOGUE AFUA_4G14580)-RELATED"/>
    <property type="match status" value="1"/>
</dbReference>
<evidence type="ECO:0000313" key="6">
    <source>
        <dbReference type="EMBL" id="MDX2958281.1"/>
    </source>
</evidence>
<protein>
    <submittedName>
        <fullName evidence="6">Methyltransferase</fullName>
    </submittedName>
</protein>
<name>A0AAP6EDL7_9ACTN</name>
<dbReference type="Pfam" id="PF08100">
    <property type="entry name" value="Dimerisation"/>
    <property type="match status" value="1"/>
</dbReference>
<organism evidence="6 9">
    <name type="scientific">Streptomyces acidiscabies</name>
    <dbReference type="NCBI Taxonomy" id="42234"/>
    <lineage>
        <taxon>Bacteria</taxon>
        <taxon>Bacillati</taxon>
        <taxon>Actinomycetota</taxon>
        <taxon>Actinomycetes</taxon>
        <taxon>Kitasatosporales</taxon>
        <taxon>Streptomycetaceae</taxon>
        <taxon>Streptomyces</taxon>
    </lineage>
</organism>
<feature type="domain" description="O-methyltransferase dimerisation" evidence="5">
    <location>
        <begin position="116"/>
        <end position="183"/>
    </location>
</feature>
<dbReference type="InterPro" id="IPR036388">
    <property type="entry name" value="WH-like_DNA-bd_sf"/>
</dbReference>
<dbReference type="GO" id="GO:0046983">
    <property type="term" value="F:protein dimerization activity"/>
    <property type="evidence" value="ECO:0007669"/>
    <property type="project" value="InterPro"/>
</dbReference>
<evidence type="ECO:0000313" key="7">
    <source>
        <dbReference type="EMBL" id="MDX3018648.1"/>
    </source>
</evidence>
<sequence>MSITRDCVVEFGAEETAWGVSSFWERYVPGEVVFRPEAGVYVVSAEGVSVSVPLDVGVLAVPVGDVGRVVAEAEAAGVAVTEGARAVGPYGVAVEFREVSAEALVSRVLARTDTVTPWAIRAAVTLRLPDLLAGAALSAVEAAERVGADADALHRLLRLLARHGVLVETADGRFRGTELSEALREGHASGLASSLDLGSAQARIDEVSRGILHSVRTGEPVYERLFGLPMWEDFAAEPAFSASFQEWMSRKTTLLAPSIAEGYDWSGVRHVLDVGGGWGTLLAALLERMPGVRGTLLELPGTAEEAVRELADSGAPVSVVAGSFFDALPAGADTVVLHNVLVNWDDEAAARILRRCAEAVGPQGRVLVLEGLPSEEAGEAGGGSGGVLDDQRLLAQIDVLMLMLFGGKERSLSEYGRLAETAGLAVTSVSPTASGVFVVECRPV</sequence>
<evidence type="ECO:0000313" key="8">
    <source>
        <dbReference type="Proteomes" id="UP001272987"/>
    </source>
</evidence>